<name>A0A2C9LX58_BIOGL</name>
<evidence type="ECO:0000313" key="1">
    <source>
        <dbReference type="EnsemblMetazoa" id="BGLB036027-PB"/>
    </source>
</evidence>
<accession>A0A2C9LX58</accession>
<proteinExistence type="predicted"/>
<protein>
    <submittedName>
        <fullName evidence="1">Uncharacterized protein</fullName>
    </submittedName>
</protein>
<dbReference type="EnsemblMetazoa" id="BGLB036027-RB">
    <property type="protein sequence ID" value="BGLB036027-PB"/>
    <property type="gene ID" value="BGLB036027"/>
</dbReference>
<organism evidence="1 2">
    <name type="scientific">Biomphalaria glabrata</name>
    <name type="common">Bloodfluke planorb</name>
    <name type="synonym">Freshwater snail</name>
    <dbReference type="NCBI Taxonomy" id="6526"/>
    <lineage>
        <taxon>Eukaryota</taxon>
        <taxon>Metazoa</taxon>
        <taxon>Spiralia</taxon>
        <taxon>Lophotrochozoa</taxon>
        <taxon>Mollusca</taxon>
        <taxon>Gastropoda</taxon>
        <taxon>Heterobranchia</taxon>
        <taxon>Euthyneura</taxon>
        <taxon>Panpulmonata</taxon>
        <taxon>Hygrophila</taxon>
        <taxon>Lymnaeoidea</taxon>
        <taxon>Planorbidae</taxon>
        <taxon>Biomphalaria</taxon>
    </lineage>
</organism>
<sequence>MIAAYQRNYRTIHLPLGSDVVVKPLSHFFFYNQAPRALEAFNNVPLLHPLETLHNNLTFHQMDDFLGRVTTNRFSIPDVTIALASLNSKSVFNLCSPSRVSEIPSSSNSNGGPNSPTVQTTPVDLFKTLGMFMGTRSISQSESESGADGKPEDIKDANCSQTAAEDGLLEITSTMSGSYCITMNKTEDIFQAQNSLEELCIEDSSVK</sequence>
<gene>
    <name evidence="1" type="primary">106077231</name>
</gene>
<reference evidence="1" key="1">
    <citation type="submission" date="2020-05" db="UniProtKB">
        <authorList>
            <consortium name="EnsemblMetazoa"/>
        </authorList>
    </citation>
    <scope>IDENTIFICATION</scope>
    <source>
        <strain evidence="1">BB02</strain>
    </source>
</reference>
<dbReference type="VEuPathDB" id="VectorBase:BGLB036027"/>
<evidence type="ECO:0000313" key="2">
    <source>
        <dbReference type="Proteomes" id="UP000076420"/>
    </source>
</evidence>
<dbReference type="AlphaFoldDB" id="A0A2C9LX58"/>
<dbReference type="VEuPathDB" id="VectorBase:BGLAX_031450"/>
<dbReference type="Proteomes" id="UP000076420">
    <property type="component" value="Unassembled WGS sequence"/>
</dbReference>